<evidence type="ECO:0000256" key="5">
    <source>
        <dbReference type="ARBA" id="ARBA00023136"/>
    </source>
</evidence>
<keyword evidence="8" id="KW-1185">Reference proteome</keyword>
<dbReference type="RefSeq" id="XP_023469658.1">
    <property type="nucleotide sequence ID" value="XM_023615396.1"/>
</dbReference>
<proteinExistence type="inferred from homology"/>
<dbReference type="Gene3D" id="1.10.600.10">
    <property type="entry name" value="Farnesyl Diphosphate Synthase"/>
    <property type="match status" value="1"/>
</dbReference>
<keyword evidence="2" id="KW-0999">Mitochondrion inner membrane</keyword>
<evidence type="ECO:0000313" key="8">
    <source>
        <dbReference type="Proteomes" id="UP000242254"/>
    </source>
</evidence>
<comment type="similarity">
    <text evidence="6">Belongs to the NDUFAF6 family.</text>
</comment>
<keyword evidence="5" id="KW-0472">Membrane</keyword>
<dbReference type="GeneID" id="35446384"/>
<protein>
    <recommendedName>
        <fullName evidence="9">Terpenoid synthase</fullName>
    </recommendedName>
</protein>
<reference evidence="7 8" key="1">
    <citation type="journal article" date="2016" name="Proc. Natl. Acad. Sci. U.S.A.">
        <title>Lipid metabolic changes in an early divergent fungus govern the establishment of a mutualistic symbiosis with endobacteria.</title>
        <authorList>
            <person name="Lastovetsky O.A."/>
            <person name="Gaspar M.L."/>
            <person name="Mondo S.J."/>
            <person name="LaButti K.M."/>
            <person name="Sandor L."/>
            <person name="Grigoriev I.V."/>
            <person name="Henry S.A."/>
            <person name="Pawlowska T.E."/>
        </authorList>
    </citation>
    <scope>NUCLEOTIDE SEQUENCE [LARGE SCALE GENOMIC DNA]</scope>
    <source>
        <strain evidence="7 8">ATCC 52813</strain>
    </source>
</reference>
<dbReference type="PANTHER" id="PTHR21181">
    <property type="match status" value="1"/>
</dbReference>
<dbReference type="GO" id="GO:0032981">
    <property type="term" value="P:mitochondrial respiratory chain complex I assembly"/>
    <property type="evidence" value="ECO:0007669"/>
    <property type="project" value="TreeGrafter"/>
</dbReference>
<dbReference type="STRING" id="1340429.A0A2G4T4L6"/>
<organism evidence="7 8">
    <name type="scientific">Rhizopus microsporus ATCC 52813</name>
    <dbReference type="NCBI Taxonomy" id="1340429"/>
    <lineage>
        <taxon>Eukaryota</taxon>
        <taxon>Fungi</taxon>
        <taxon>Fungi incertae sedis</taxon>
        <taxon>Mucoromycota</taxon>
        <taxon>Mucoromycotina</taxon>
        <taxon>Mucoromycetes</taxon>
        <taxon>Mucorales</taxon>
        <taxon>Mucorineae</taxon>
        <taxon>Rhizopodaceae</taxon>
        <taxon>Rhizopus</taxon>
    </lineage>
</organism>
<keyword evidence="3" id="KW-0809">Transit peptide</keyword>
<dbReference type="Pfam" id="PF00494">
    <property type="entry name" value="SQS_PSY"/>
    <property type="match status" value="1"/>
</dbReference>
<dbReference type="InterPro" id="IPR008949">
    <property type="entry name" value="Isoprenoid_synthase_dom_sf"/>
</dbReference>
<keyword evidence="4" id="KW-0496">Mitochondrion</keyword>
<dbReference type="InterPro" id="IPR002060">
    <property type="entry name" value="Squ/phyt_synthse"/>
</dbReference>
<dbReference type="Proteomes" id="UP000242254">
    <property type="component" value="Unassembled WGS sequence"/>
</dbReference>
<evidence type="ECO:0000256" key="4">
    <source>
        <dbReference type="ARBA" id="ARBA00023128"/>
    </source>
</evidence>
<dbReference type="GO" id="GO:0005743">
    <property type="term" value="C:mitochondrial inner membrane"/>
    <property type="evidence" value="ECO:0007669"/>
    <property type="project" value="UniProtKB-SubCell"/>
</dbReference>
<dbReference type="EMBL" id="KZ303843">
    <property type="protein sequence ID" value="PHZ15950.1"/>
    <property type="molecule type" value="Genomic_DNA"/>
</dbReference>
<evidence type="ECO:0008006" key="9">
    <source>
        <dbReference type="Google" id="ProtNLM"/>
    </source>
</evidence>
<dbReference type="PANTHER" id="PTHR21181:SF13">
    <property type="entry name" value="NADH DEHYDROGENASE (UBIQUINONE) COMPLEX I, ASSEMBLY FACTOR 6"/>
    <property type="match status" value="1"/>
</dbReference>
<evidence type="ECO:0000256" key="1">
    <source>
        <dbReference type="ARBA" id="ARBA00004273"/>
    </source>
</evidence>
<dbReference type="SUPFAM" id="SSF48576">
    <property type="entry name" value="Terpenoid synthases"/>
    <property type="match status" value="1"/>
</dbReference>
<gene>
    <name evidence="7" type="ORF">RHIMIDRAFT_55120</name>
</gene>
<sequence>MILHQARSATNVRLIHRLKYSTAPDSFRIEPALKYCKDLTRQRDYDAYLCVPFFPAHQRNTQYALRAFNVELASIRENVSKPEIGKMRMQFWKDMLDKVYANNPPQQPIAIALAEALKTCKLSSIWMKRIITERTSNLDDQFMTIKDMETYAENTHSSLLYLQLESVGVKDVNADHAISHIGKMIGIATFLRALPFHLSQRRLVLPAEVTAKHNVSQENVFRGEIEGLEDAVYDVATAAYDQLLTARSLLKSVPDAAFPVLLSAVPYVKYLESLEKVNFNPFDPLLQKRDWKMPLILWKSYKSRTI</sequence>
<evidence type="ECO:0000313" key="7">
    <source>
        <dbReference type="EMBL" id="PHZ15950.1"/>
    </source>
</evidence>
<comment type="subcellular location">
    <subcellularLocation>
        <location evidence="1">Mitochondrion inner membrane</location>
    </subcellularLocation>
</comment>
<evidence type="ECO:0000256" key="3">
    <source>
        <dbReference type="ARBA" id="ARBA00022946"/>
    </source>
</evidence>
<evidence type="ECO:0000256" key="2">
    <source>
        <dbReference type="ARBA" id="ARBA00022792"/>
    </source>
</evidence>
<evidence type="ECO:0000256" key="6">
    <source>
        <dbReference type="ARBA" id="ARBA00038273"/>
    </source>
</evidence>
<dbReference type="AlphaFoldDB" id="A0A2G4T4L6"/>
<name>A0A2G4T4L6_RHIZD</name>
<accession>A0A2G4T4L6</accession>